<comment type="catalytic activity">
    <reaction evidence="1">
        <text>a 1,2-diacyl-sn-glycero-3-phosphocholine + H2O = a 1,2-diacyl-sn-glycero-3-phosphate + choline + H(+)</text>
        <dbReference type="Rhea" id="RHEA:14445"/>
        <dbReference type="ChEBI" id="CHEBI:15354"/>
        <dbReference type="ChEBI" id="CHEBI:15377"/>
        <dbReference type="ChEBI" id="CHEBI:15378"/>
        <dbReference type="ChEBI" id="CHEBI:57643"/>
        <dbReference type="ChEBI" id="CHEBI:58608"/>
        <dbReference type="EC" id="3.1.4.4"/>
    </reaction>
</comment>
<dbReference type="eggNOG" id="COG1502">
    <property type="taxonomic scope" value="Bacteria"/>
</dbReference>
<keyword evidence="10" id="KW-1185">Reference proteome</keyword>
<dbReference type="STRING" id="388467.A19Y_1299"/>
<feature type="chain" id="PRO_5001689052" description="phospholipase D" evidence="7">
    <location>
        <begin position="26"/>
        <end position="551"/>
    </location>
</feature>
<evidence type="ECO:0000256" key="7">
    <source>
        <dbReference type="SAM" id="SignalP"/>
    </source>
</evidence>
<dbReference type="CDD" id="cd09173">
    <property type="entry name" value="PLDc_Nuc_like_unchar1_2"/>
    <property type="match status" value="1"/>
</dbReference>
<evidence type="ECO:0000256" key="1">
    <source>
        <dbReference type="ARBA" id="ARBA00000798"/>
    </source>
</evidence>
<dbReference type="Gene3D" id="3.30.870.10">
    <property type="entry name" value="Endonuclease Chain A"/>
    <property type="match status" value="2"/>
</dbReference>
<dbReference type="PATRIC" id="fig|388467.6.peg.1239"/>
<dbReference type="GO" id="GO:0003677">
    <property type="term" value="F:DNA binding"/>
    <property type="evidence" value="ECO:0007669"/>
    <property type="project" value="InterPro"/>
</dbReference>
<keyword evidence="5" id="KW-0442">Lipid degradation</keyword>
<dbReference type="HOGENOM" id="CLU_038899_0_0_3"/>
<dbReference type="PANTHER" id="PTHR43856">
    <property type="entry name" value="CARDIOLIPIN HYDROLASE"/>
    <property type="match status" value="1"/>
</dbReference>
<dbReference type="SUPFAM" id="SSF56024">
    <property type="entry name" value="Phospholipase D/nuclease"/>
    <property type="match status" value="2"/>
</dbReference>
<keyword evidence="4 9" id="KW-0378">Hydrolase</keyword>
<dbReference type="SMART" id="SM00278">
    <property type="entry name" value="HhH1"/>
    <property type="match status" value="2"/>
</dbReference>
<feature type="domain" description="PLD phosphodiesterase" evidence="8">
    <location>
        <begin position="396"/>
        <end position="423"/>
    </location>
</feature>
<proteinExistence type="inferred from homology"/>
<dbReference type="SUPFAM" id="SSF47781">
    <property type="entry name" value="RuvA domain 2-like"/>
    <property type="match status" value="1"/>
</dbReference>
<dbReference type="Pfam" id="PF13091">
    <property type="entry name" value="PLDc_2"/>
    <property type="match status" value="2"/>
</dbReference>
<evidence type="ECO:0000256" key="6">
    <source>
        <dbReference type="ARBA" id="ARBA00023098"/>
    </source>
</evidence>
<dbReference type="GO" id="GO:0006281">
    <property type="term" value="P:DNA repair"/>
    <property type="evidence" value="ECO:0007669"/>
    <property type="project" value="InterPro"/>
</dbReference>
<accession>A0A073CQU9</accession>
<dbReference type="InterPro" id="IPR004509">
    <property type="entry name" value="Competence_ComEA_HhH"/>
</dbReference>
<dbReference type="InterPro" id="IPR003583">
    <property type="entry name" value="Hlx-hairpin-Hlx_DNA-bd_motif"/>
</dbReference>
<dbReference type="GO" id="GO:0006793">
    <property type="term" value="P:phosphorus metabolic process"/>
    <property type="evidence" value="ECO:0007669"/>
    <property type="project" value="UniProtKB-ARBA"/>
</dbReference>
<dbReference type="InterPro" id="IPR010994">
    <property type="entry name" value="RuvA_2-like"/>
</dbReference>
<dbReference type="InterPro" id="IPR001736">
    <property type="entry name" value="PLipase_D/transphosphatidylase"/>
</dbReference>
<dbReference type="Proteomes" id="UP000027395">
    <property type="component" value="Chromosome"/>
</dbReference>
<protein>
    <recommendedName>
        <fullName evidence="3">phospholipase D</fullName>
        <ecNumber evidence="3">3.1.4.4</ecNumber>
    </recommendedName>
</protein>
<dbReference type="CDD" id="cd09116">
    <property type="entry name" value="PLDc_Nuc_like"/>
    <property type="match status" value="1"/>
</dbReference>
<name>A0A073CQU9_PLAA1</name>
<comment type="similarity">
    <text evidence="2">Belongs to the phospholipase D family.</text>
</comment>
<evidence type="ECO:0000313" key="9">
    <source>
        <dbReference type="EMBL" id="KEI66370.1"/>
    </source>
</evidence>
<keyword evidence="7" id="KW-0732">Signal</keyword>
<dbReference type="GO" id="GO:0016891">
    <property type="term" value="F:RNA endonuclease activity producing 5'-phosphomonoesters, hydrolytic mechanism"/>
    <property type="evidence" value="ECO:0007669"/>
    <property type="project" value="TreeGrafter"/>
</dbReference>
<dbReference type="GO" id="GO:0004630">
    <property type="term" value="F:phospholipase D activity"/>
    <property type="evidence" value="ECO:0007669"/>
    <property type="project" value="UniProtKB-EC"/>
</dbReference>
<dbReference type="InterPro" id="IPR051406">
    <property type="entry name" value="PLD_domain"/>
</dbReference>
<dbReference type="GO" id="GO:0016042">
    <property type="term" value="P:lipid catabolic process"/>
    <property type="evidence" value="ECO:0007669"/>
    <property type="project" value="UniProtKB-KW"/>
</dbReference>
<evidence type="ECO:0000256" key="4">
    <source>
        <dbReference type="ARBA" id="ARBA00022801"/>
    </source>
</evidence>
<gene>
    <name evidence="9" type="primary">pld3</name>
    <name evidence="9" type="ORF">A19Y_1299</name>
</gene>
<keyword evidence="6" id="KW-0443">Lipid metabolism</keyword>
<dbReference type="eggNOG" id="COG1555">
    <property type="taxonomic scope" value="Bacteria"/>
</dbReference>
<organism evidence="9 10">
    <name type="scientific">Planktothrix agardhii (strain NIVA-CYA 126/8)</name>
    <dbReference type="NCBI Taxonomy" id="388467"/>
    <lineage>
        <taxon>Bacteria</taxon>
        <taxon>Bacillati</taxon>
        <taxon>Cyanobacteriota</taxon>
        <taxon>Cyanophyceae</taxon>
        <taxon>Oscillatoriophycideae</taxon>
        <taxon>Oscillatoriales</taxon>
        <taxon>Microcoleaceae</taxon>
        <taxon>Planktothrix</taxon>
    </lineage>
</organism>
<dbReference type="GeneID" id="77287526"/>
<dbReference type="Gene3D" id="1.10.150.320">
    <property type="entry name" value="Photosystem II 12 kDa extrinsic protein"/>
    <property type="match status" value="1"/>
</dbReference>
<dbReference type="NCBIfam" id="TIGR00426">
    <property type="entry name" value="competence protein ComEA helix-hairpin-helix repeat region"/>
    <property type="match status" value="1"/>
</dbReference>
<dbReference type="SMART" id="SM00155">
    <property type="entry name" value="PLDc"/>
    <property type="match status" value="2"/>
</dbReference>
<evidence type="ECO:0000256" key="5">
    <source>
        <dbReference type="ARBA" id="ARBA00022963"/>
    </source>
</evidence>
<dbReference type="AlphaFoldDB" id="A0A073CQU9"/>
<dbReference type="InterPro" id="IPR025202">
    <property type="entry name" value="PLD-like_dom"/>
</dbReference>
<dbReference type="RefSeq" id="WP_042152979.1">
    <property type="nucleotide sequence ID" value="NZ_CM002803.1"/>
</dbReference>
<evidence type="ECO:0000313" key="10">
    <source>
        <dbReference type="Proteomes" id="UP000027395"/>
    </source>
</evidence>
<evidence type="ECO:0000259" key="8">
    <source>
        <dbReference type="PROSITE" id="PS50035"/>
    </source>
</evidence>
<dbReference type="PANTHER" id="PTHR43856:SF1">
    <property type="entry name" value="MITOCHONDRIAL CARDIOLIPIN HYDROLASE"/>
    <property type="match status" value="1"/>
</dbReference>
<dbReference type="PROSITE" id="PS50035">
    <property type="entry name" value="PLD"/>
    <property type="match status" value="2"/>
</dbReference>
<dbReference type="EC" id="3.1.4.4" evidence="3"/>
<feature type="signal peptide" evidence="7">
    <location>
        <begin position="1"/>
        <end position="25"/>
    </location>
</feature>
<sequence length="551" mass="61890">MVVRQLVKISLQISLTLLLALGLDACVKTSSESVLKPRLEPLTQDSLIQVYFNHSEASVYTEPYRHISRFGDNLEQIIIDTINQSTSTIDVAVQEFRLPNIAQALVERHQAGVQVRVILENNYRRPWGQFTPAEIQQLPEQEQNRYQEFILLADLNQDGKVSPEESQQRDALIILEKAGIPIIDDTENGSKGTGLMHHKFMVVDKKNLIVTSANWTTSDVHGDFQTIESLGNANNLLKIESSKLAKLFSEEFNLMWGDGVGKKKDSLFGIEKTFRGVQNISVGNTPVKVQFSPTSQKQPWENSTNGLINQKLLRINQSFDFALFVFSAQDIVNTLERKHQNNVSIRGLIDPSFAYRFYSEGLDMMGISLVNKCRYESGNNPWKQPISTVGIPNLPEGDRLHHKFGIIDGKIVITGSHNWTEAANTQNDETLIVVENPTVASHFQREFERLYQNSALGIPNWLLTKIEKDLKACGNFVVSQTPPAKANLTTKINLNTATQEELQTLPGVGEKLAKNIIAARQKKPFTSLEDLDQVSGFGPKLLEKISDRVIW</sequence>
<dbReference type="Pfam" id="PF12836">
    <property type="entry name" value="HHH_3"/>
    <property type="match status" value="1"/>
</dbReference>
<dbReference type="EMBL" id="CM002803">
    <property type="protein sequence ID" value="KEI66370.1"/>
    <property type="molecule type" value="Genomic_DNA"/>
</dbReference>
<evidence type="ECO:0000256" key="3">
    <source>
        <dbReference type="ARBA" id="ARBA00012027"/>
    </source>
</evidence>
<evidence type="ECO:0000256" key="2">
    <source>
        <dbReference type="ARBA" id="ARBA00008664"/>
    </source>
</evidence>
<reference evidence="9 10" key="1">
    <citation type="journal article" date="2014" name="Appl. Environ. Microbiol.">
        <title>Elucidation of insertion elements encoded on plasmids and in vitro construction of shuttle vectors from the toxic cyanobacterium Planktothrix.</title>
        <authorList>
            <person name="Christiansen G."/>
            <person name="Goesmann A."/>
            <person name="Kurmayer R."/>
        </authorList>
    </citation>
    <scope>NUCLEOTIDE SEQUENCE [LARGE SCALE GENOMIC DNA]</scope>
    <source>
        <strain evidence="9 10">NIVA-CYA 126/8</strain>
    </source>
</reference>
<feature type="domain" description="PLD phosphodiesterase" evidence="8">
    <location>
        <begin position="192"/>
        <end position="219"/>
    </location>
</feature>